<evidence type="ECO:0000256" key="13">
    <source>
        <dbReference type="ARBA" id="ARBA00023316"/>
    </source>
</evidence>
<dbReference type="GO" id="GO:0008360">
    <property type="term" value="P:regulation of cell shape"/>
    <property type="evidence" value="ECO:0007669"/>
    <property type="project" value="UniProtKB-KW"/>
</dbReference>
<comment type="subcellular location">
    <subcellularLocation>
        <location evidence="14">Cell inner membrane</location>
        <topology evidence="14">Single-pass membrane protein</topology>
    </subcellularLocation>
    <subcellularLocation>
        <location evidence="2">Cell membrane</location>
    </subcellularLocation>
    <subcellularLocation>
        <location evidence="1">Membrane</location>
        <topology evidence="1">Single-pass membrane protein</topology>
    </subcellularLocation>
</comment>
<evidence type="ECO:0000256" key="11">
    <source>
        <dbReference type="ARBA" id="ARBA00022989"/>
    </source>
</evidence>
<dbReference type="HAMAP" id="MF_02081">
    <property type="entry name" value="MrdA_transpept"/>
    <property type="match status" value="1"/>
</dbReference>
<sequence length="643" mass="72689">MPNRKMLFRDHQFEISLFARRVIIAFLFILVGIGGLIYNLYHLQVEDHNQYQARSNNNRIKVISVAPNRGRIYDRNGVLLAQNVPVYALELIPAKIDDMEGTLASLKKMLSLDDDEITEFKKAMSRTLRTRSVTLIEQMSEVQVAEFSVNQFHYDGIHIDAYLERYYPYGASLTHVLGYVGKINDRDIRHLKEGNKYTNYKGTRTIGKLGIERYYEDTLHGQSGYEKVEVDSRGRIVRTLDYVAPISGKDIKLNIDLGLQLYAYKQLTIQKQNPTTHKMEDYHRRGSIVVLDPRDDSVLAMVSSPSYDPNLFVHGISSKHYNALLNDPDLPLLNRTTLGVYPPGSTVKPQIAVAALSEKVITPSTTSNFPGWWRIPHSKSRKFRDDVRWGHGEVNVVKAIEKSVDTFFYQVAYDMGIDRLSVWMNKFGYGEPSGIDIKEESSANMPTRDWKHNNYHQAWYQGDTIPVGIGQGYWTATPMQIAKATAVVADKGVVHRPHLLKSVMEDGQFESVAFKDFPPVSGTKEQYWDLAKEGMHRVLVSGTARKLFQNLAYEAGGKTGTSQVFGLAKGEEYDSEEVAEHLRDHALFTSFAPLNTPKVLVAAVLENAGWGKYAAPIGRNIMDYVLVSPKVNLDDNSFKLPPT</sequence>
<evidence type="ECO:0000256" key="1">
    <source>
        <dbReference type="ARBA" id="ARBA00004167"/>
    </source>
</evidence>
<dbReference type="Gene3D" id="3.90.1310.10">
    <property type="entry name" value="Penicillin-binding protein 2a (Domain 2)"/>
    <property type="match status" value="1"/>
</dbReference>
<keyword evidence="4 14" id="KW-0997">Cell inner membrane</keyword>
<dbReference type="InterPro" id="IPR001460">
    <property type="entry name" value="PCN-bd_Tpept"/>
</dbReference>
<keyword evidence="9 14" id="KW-0133">Cell shape</keyword>
<dbReference type="GO" id="GO:0008658">
    <property type="term" value="F:penicillin binding"/>
    <property type="evidence" value="ECO:0007669"/>
    <property type="project" value="UniProtKB-UniRule"/>
</dbReference>
<protein>
    <recommendedName>
        <fullName evidence="14">Peptidoglycan D,D-transpeptidase MrdA</fullName>
        <ecNumber evidence="14">3.4.16.4</ecNumber>
    </recommendedName>
    <alternativeName>
        <fullName evidence="14">Penicillin-binding protein 2</fullName>
        <shortName evidence="14">PBP-2</shortName>
    </alternativeName>
</protein>
<dbReference type="PANTHER" id="PTHR30627:SF2">
    <property type="entry name" value="PEPTIDOGLYCAN D,D-TRANSPEPTIDASE MRDA"/>
    <property type="match status" value="1"/>
</dbReference>
<feature type="domain" description="Penicillin-binding protein dimerisation" evidence="16">
    <location>
        <begin position="66"/>
        <end position="240"/>
    </location>
</feature>
<dbReference type="Gene3D" id="3.30.1390.30">
    <property type="entry name" value="Penicillin-binding protein 2a, domain 3"/>
    <property type="match status" value="1"/>
</dbReference>
<comment type="pathway">
    <text evidence="14">Cell wall biogenesis; peptidoglycan biosynthesis.</text>
</comment>
<dbReference type="GO" id="GO:0006508">
    <property type="term" value="P:proteolysis"/>
    <property type="evidence" value="ECO:0007669"/>
    <property type="project" value="UniProtKB-KW"/>
</dbReference>
<dbReference type="Pfam" id="PF03717">
    <property type="entry name" value="PBP_dimer"/>
    <property type="match status" value="1"/>
</dbReference>
<organism evidence="17 18">
    <name type="scientific">Aliivibrio logei</name>
    <name type="common">Vibrio logei</name>
    <dbReference type="NCBI Taxonomy" id="688"/>
    <lineage>
        <taxon>Bacteria</taxon>
        <taxon>Pseudomonadati</taxon>
        <taxon>Pseudomonadota</taxon>
        <taxon>Gammaproteobacteria</taxon>
        <taxon>Vibrionales</taxon>
        <taxon>Vibrionaceae</taxon>
        <taxon>Aliivibrio</taxon>
    </lineage>
</organism>
<keyword evidence="11 14" id="KW-1133">Transmembrane helix</keyword>
<proteinExistence type="inferred from homology"/>
<evidence type="ECO:0000256" key="8">
    <source>
        <dbReference type="ARBA" id="ARBA00022801"/>
    </source>
</evidence>
<evidence type="ECO:0000256" key="9">
    <source>
        <dbReference type="ARBA" id="ARBA00022960"/>
    </source>
</evidence>
<accession>A0A1B9P1H5</accession>
<evidence type="ECO:0000256" key="5">
    <source>
        <dbReference type="ARBA" id="ARBA00022645"/>
    </source>
</evidence>
<evidence type="ECO:0000259" key="16">
    <source>
        <dbReference type="Pfam" id="PF03717"/>
    </source>
</evidence>
<dbReference type="GO" id="GO:0009252">
    <property type="term" value="P:peptidoglycan biosynthetic process"/>
    <property type="evidence" value="ECO:0007669"/>
    <property type="project" value="UniProtKB-UniRule"/>
</dbReference>
<dbReference type="InterPro" id="IPR005311">
    <property type="entry name" value="PBP_dimer"/>
</dbReference>
<dbReference type="GO" id="GO:0071972">
    <property type="term" value="F:peptidoglycan L,D-transpeptidase activity"/>
    <property type="evidence" value="ECO:0007669"/>
    <property type="project" value="TreeGrafter"/>
</dbReference>
<reference evidence="17 18" key="1">
    <citation type="submission" date="2016-06" db="EMBL/GenBank/DDBJ databases">
        <authorList>
            <person name="Kjaerup R.B."/>
            <person name="Dalgaard T.S."/>
            <person name="Juul-Madsen H.R."/>
        </authorList>
    </citation>
    <scope>NUCLEOTIDE SEQUENCE [LARGE SCALE GENOMIC DNA]</scope>
    <source>
        <strain evidence="17 18">1S159</strain>
    </source>
</reference>
<dbReference type="EMBL" id="MAJU01000008">
    <property type="protein sequence ID" value="OCH22171.1"/>
    <property type="molecule type" value="Genomic_DNA"/>
</dbReference>
<comment type="similarity">
    <text evidence="14">Belongs to the transpeptidase family. MrdA subfamily.</text>
</comment>
<dbReference type="SUPFAM" id="SSF56519">
    <property type="entry name" value="Penicillin binding protein dimerisation domain"/>
    <property type="match status" value="1"/>
</dbReference>
<name>A0A1B9P1H5_ALILO</name>
<feature type="transmembrane region" description="Helical" evidence="14">
    <location>
        <begin position="21"/>
        <end position="41"/>
    </location>
</feature>
<evidence type="ECO:0000313" key="17">
    <source>
        <dbReference type="EMBL" id="OCH22171.1"/>
    </source>
</evidence>
<dbReference type="GO" id="GO:0005886">
    <property type="term" value="C:plasma membrane"/>
    <property type="evidence" value="ECO:0007669"/>
    <property type="project" value="UniProtKB-SubCell"/>
</dbReference>
<keyword evidence="6 14" id="KW-0645">Protease</keyword>
<keyword evidence="5 14" id="KW-0121">Carboxypeptidase</keyword>
<comment type="catalytic activity">
    <reaction evidence="14">
        <text>Preferential cleavage: (Ac)2-L-Lys-D-Ala-|-D-Ala. Also transpeptidation of peptidyl-alanyl moieties that are N-acyl substituents of D-alanine.</text>
        <dbReference type="EC" id="3.4.16.4"/>
    </reaction>
</comment>
<evidence type="ECO:0000256" key="4">
    <source>
        <dbReference type="ARBA" id="ARBA00022519"/>
    </source>
</evidence>
<keyword evidence="12 14" id="KW-0472">Membrane</keyword>
<feature type="active site" description="Acyl-ester intermediate" evidence="14">
    <location>
        <position position="345"/>
    </location>
</feature>
<dbReference type="InterPro" id="IPR017790">
    <property type="entry name" value="Penicillin-binding_protein_2"/>
</dbReference>
<dbReference type="Pfam" id="PF00905">
    <property type="entry name" value="Transpeptidase"/>
    <property type="match status" value="1"/>
</dbReference>
<evidence type="ECO:0000256" key="3">
    <source>
        <dbReference type="ARBA" id="ARBA00022475"/>
    </source>
</evidence>
<dbReference type="GO" id="GO:0071555">
    <property type="term" value="P:cell wall organization"/>
    <property type="evidence" value="ECO:0007669"/>
    <property type="project" value="UniProtKB-KW"/>
</dbReference>
<evidence type="ECO:0000256" key="7">
    <source>
        <dbReference type="ARBA" id="ARBA00022692"/>
    </source>
</evidence>
<dbReference type="NCBIfam" id="TIGR03423">
    <property type="entry name" value="pbp2_mrdA"/>
    <property type="match status" value="1"/>
</dbReference>
<keyword evidence="8 14" id="KW-0378">Hydrolase</keyword>
<dbReference type="InterPro" id="IPR036138">
    <property type="entry name" value="PBP_dimer_sf"/>
</dbReference>
<evidence type="ECO:0000256" key="6">
    <source>
        <dbReference type="ARBA" id="ARBA00022670"/>
    </source>
</evidence>
<dbReference type="GO" id="GO:0009002">
    <property type="term" value="F:serine-type D-Ala-D-Ala carboxypeptidase activity"/>
    <property type="evidence" value="ECO:0007669"/>
    <property type="project" value="UniProtKB-UniRule"/>
</dbReference>
<dbReference type="InterPro" id="IPR050515">
    <property type="entry name" value="Beta-lactam/transpept"/>
</dbReference>
<dbReference type="STRING" id="688.A6E04_10000"/>
<dbReference type="RefSeq" id="WP_065610764.1">
    <property type="nucleotide sequence ID" value="NZ_CAWMPN010000008.1"/>
</dbReference>
<dbReference type="PANTHER" id="PTHR30627">
    <property type="entry name" value="PEPTIDOGLYCAN D,D-TRANSPEPTIDASE"/>
    <property type="match status" value="1"/>
</dbReference>
<evidence type="ECO:0000256" key="14">
    <source>
        <dbReference type="HAMAP-Rule" id="MF_02081"/>
    </source>
</evidence>
<evidence type="ECO:0000313" key="18">
    <source>
        <dbReference type="Proteomes" id="UP000093523"/>
    </source>
</evidence>
<dbReference type="UniPathway" id="UPA00219"/>
<keyword evidence="3 14" id="KW-1003">Cell membrane</keyword>
<evidence type="ECO:0000256" key="12">
    <source>
        <dbReference type="ARBA" id="ARBA00023136"/>
    </source>
</evidence>
<comment type="caution">
    <text evidence="17">The sequence shown here is derived from an EMBL/GenBank/DDBJ whole genome shotgun (WGS) entry which is preliminary data.</text>
</comment>
<comment type="function">
    <text evidence="14">Catalyzes cross-linking of the peptidoglycan cell wall.</text>
</comment>
<keyword evidence="13 14" id="KW-0961">Cell wall biogenesis/degradation</keyword>
<dbReference type="EC" id="3.4.16.4" evidence="14"/>
<dbReference type="InterPro" id="IPR012338">
    <property type="entry name" value="Beta-lactam/transpept-like"/>
</dbReference>
<dbReference type="AlphaFoldDB" id="A0A1B9P1H5"/>
<gene>
    <name evidence="14" type="primary">mrdA</name>
    <name evidence="17" type="ORF">A6E04_10000</name>
</gene>
<feature type="domain" description="Penicillin-binding protein transpeptidase" evidence="15">
    <location>
        <begin position="286"/>
        <end position="623"/>
    </location>
</feature>
<comment type="caution">
    <text evidence="14">Lacks conserved residue(s) required for the propagation of feature annotation.</text>
</comment>
<dbReference type="SUPFAM" id="SSF56601">
    <property type="entry name" value="beta-lactamase/transpeptidase-like"/>
    <property type="match status" value="1"/>
</dbReference>
<dbReference type="Proteomes" id="UP000093523">
    <property type="component" value="Unassembled WGS sequence"/>
</dbReference>
<evidence type="ECO:0000259" key="15">
    <source>
        <dbReference type="Pfam" id="PF00905"/>
    </source>
</evidence>
<dbReference type="Gene3D" id="3.40.710.10">
    <property type="entry name" value="DD-peptidase/beta-lactamase superfamily"/>
    <property type="match status" value="1"/>
</dbReference>
<keyword evidence="10 14" id="KW-0573">Peptidoglycan synthesis</keyword>
<evidence type="ECO:0000256" key="2">
    <source>
        <dbReference type="ARBA" id="ARBA00004236"/>
    </source>
</evidence>
<dbReference type="OrthoDB" id="9766847at2"/>
<evidence type="ECO:0000256" key="10">
    <source>
        <dbReference type="ARBA" id="ARBA00022984"/>
    </source>
</evidence>
<keyword evidence="7 14" id="KW-0812">Transmembrane</keyword>